<evidence type="ECO:0000256" key="3">
    <source>
        <dbReference type="ARBA" id="ARBA00022729"/>
    </source>
</evidence>
<dbReference type="PROSITE" id="PS00138">
    <property type="entry name" value="SUBTILASE_SER"/>
    <property type="match status" value="1"/>
</dbReference>
<proteinExistence type="inferred from homology"/>
<feature type="active site" description="Charge relay system" evidence="6 7">
    <location>
        <position position="86"/>
    </location>
</feature>
<dbReference type="InterPro" id="IPR000209">
    <property type="entry name" value="Peptidase_S8/S53_dom"/>
</dbReference>
<dbReference type="InterPro" id="IPR034061">
    <property type="entry name" value="Peptidases_S8_Autotransporter"/>
</dbReference>
<keyword evidence="4 7" id="KW-0378">Hydrolase</keyword>
<feature type="active site" description="Charge relay system" evidence="6 7">
    <location>
        <position position="353"/>
    </location>
</feature>
<dbReference type="Pfam" id="PF12951">
    <property type="entry name" value="PATR"/>
    <property type="match status" value="1"/>
</dbReference>
<name>I2B7E5_SHIBC</name>
<dbReference type="NCBIfam" id="TIGR02601">
    <property type="entry name" value="autotrns_rpt"/>
    <property type="match status" value="1"/>
</dbReference>
<evidence type="ECO:0000256" key="2">
    <source>
        <dbReference type="ARBA" id="ARBA00022670"/>
    </source>
</evidence>
<dbReference type="PRINTS" id="PR00723">
    <property type="entry name" value="SUBTILISIN"/>
</dbReference>
<keyword evidence="2 7" id="KW-0645">Protease</keyword>
<dbReference type="GO" id="GO:0019867">
    <property type="term" value="C:outer membrane"/>
    <property type="evidence" value="ECO:0007669"/>
    <property type="project" value="InterPro"/>
</dbReference>
<dbReference type="Gene3D" id="2.40.128.130">
    <property type="entry name" value="Autotransporter beta-domain"/>
    <property type="match status" value="1"/>
</dbReference>
<dbReference type="SMART" id="SM00869">
    <property type="entry name" value="Autotransporter"/>
    <property type="match status" value="1"/>
</dbReference>
<dbReference type="eggNOG" id="COG4625">
    <property type="taxonomic scope" value="Bacteria"/>
</dbReference>
<accession>I2B7E5</accession>
<dbReference type="PROSITE" id="PS51892">
    <property type="entry name" value="SUBTILASE"/>
    <property type="match status" value="1"/>
</dbReference>
<reference evidence="9 10" key="1">
    <citation type="journal article" date="2012" name="J. Bacteriol.">
        <title>Complete genome sequence of the B12-producing Shimwellia blattae strain DSM 4481, isolated from a cockroach.</title>
        <authorList>
            <person name="Brzuszkiewicz E."/>
            <person name="Waschkowitz T."/>
            <person name="Wiezer A."/>
            <person name="Daniel R."/>
        </authorList>
    </citation>
    <scope>NUCLEOTIDE SEQUENCE [LARGE SCALE GENOMIC DNA]</scope>
    <source>
        <strain evidence="10">ATCC 29907 / DSM 4481 / JCM 1650 / NBRC 105725 / CDC 9005-74</strain>
    </source>
</reference>
<dbReference type="STRING" id="630626.EBL_c13470"/>
<dbReference type="InterPro" id="IPR013425">
    <property type="entry name" value="Autotrns_rpt"/>
</dbReference>
<dbReference type="GO" id="GO:0004252">
    <property type="term" value="F:serine-type endopeptidase activity"/>
    <property type="evidence" value="ECO:0007669"/>
    <property type="project" value="UniProtKB-UniRule"/>
</dbReference>
<dbReference type="RefSeq" id="WP_002439858.1">
    <property type="nucleotide sequence ID" value="NC_017910.1"/>
</dbReference>
<dbReference type="NCBIfam" id="TIGR01414">
    <property type="entry name" value="autotrans_barl"/>
    <property type="match status" value="1"/>
</dbReference>
<dbReference type="InterPro" id="IPR036852">
    <property type="entry name" value="Peptidase_S8/S53_dom_sf"/>
</dbReference>
<evidence type="ECO:0000256" key="7">
    <source>
        <dbReference type="PROSITE-ProRule" id="PRU01240"/>
    </source>
</evidence>
<keyword evidence="10" id="KW-1185">Reference proteome</keyword>
<accession>K6VXM7</accession>
<dbReference type="InterPro" id="IPR005546">
    <property type="entry name" value="Autotransporte_beta"/>
</dbReference>
<dbReference type="PANTHER" id="PTHR43806:SF11">
    <property type="entry name" value="CEREVISIN-RELATED"/>
    <property type="match status" value="1"/>
</dbReference>
<dbReference type="InterPro" id="IPR036709">
    <property type="entry name" value="Autotransporte_beta_dom_sf"/>
</dbReference>
<feature type="active site" description="Charge relay system" evidence="6 7">
    <location>
        <position position="123"/>
    </location>
</feature>
<keyword evidence="5 7" id="KW-0720">Serine protease</keyword>
<dbReference type="Pfam" id="PF00082">
    <property type="entry name" value="Peptidase_S8"/>
    <property type="match status" value="1"/>
</dbReference>
<dbReference type="SUPFAM" id="SSF51126">
    <property type="entry name" value="Pectin lyase-like"/>
    <property type="match status" value="1"/>
</dbReference>
<keyword evidence="3" id="KW-0732">Signal</keyword>
<dbReference type="InterPro" id="IPR011050">
    <property type="entry name" value="Pectin_lyase_fold/virulence"/>
</dbReference>
<dbReference type="EMBL" id="CP001560">
    <property type="protein sequence ID" value="AFJ46449.1"/>
    <property type="molecule type" value="Genomic_DNA"/>
</dbReference>
<evidence type="ECO:0000256" key="1">
    <source>
        <dbReference type="ARBA" id="ARBA00011073"/>
    </source>
</evidence>
<dbReference type="SUPFAM" id="SSF103515">
    <property type="entry name" value="Autotransporter"/>
    <property type="match status" value="1"/>
</dbReference>
<evidence type="ECO:0000256" key="4">
    <source>
        <dbReference type="ARBA" id="ARBA00022801"/>
    </source>
</evidence>
<dbReference type="PATRIC" id="fig|630626.3.peg.1300"/>
<evidence type="ECO:0000256" key="5">
    <source>
        <dbReference type="ARBA" id="ARBA00022825"/>
    </source>
</evidence>
<dbReference type="GO" id="GO:0006508">
    <property type="term" value="P:proteolysis"/>
    <property type="evidence" value="ECO:0007669"/>
    <property type="project" value="UniProtKB-KW"/>
</dbReference>
<dbReference type="InterPro" id="IPR050131">
    <property type="entry name" value="Peptidase_S8_subtilisin-like"/>
</dbReference>
<evidence type="ECO:0000313" key="9">
    <source>
        <dbReference type="EMBL" id="AFJ46449.1"/>
    </source>
</evidence>
<evidence type="ECO:0000313" key="10">
    <source>
        <dbReference type="Proteomes" id="UP000001955"/>
    </source>
</evidence>
<dbReference type="KEGG" id="ebt:EBL_c13470"/>
<dbReference type="PANTHER" id="PTHR43806">
    <property type="entry name" value="PEPTIDASE S8"/>
    <property type="match status" value="1"/>
</dbReference>
<organism evidence="9 10">
    <name type="scientific">Shimwellia blattae (strain ATCC 29907 / DSM 4481 / JCM 1650 / NBRC 105725 / CDC 9005-74)</name>
    <name type="common">Escherichia blattae</name>
    <dbReference type="NCBI Taxonomy" id="630626"/>
    <lineage>
        <taxon>Bacteria</taxon>
        <taxon>Pseudomonadati</taxon>
        <taxon>Pseudomonadota</taxon>
        <taxon>Gammaproteobacteria</taxon>
        <taxon>Enterobacterales</taxon>
        <taxon>Enterobacteriaceae</taxon>
        <taxon>Shimwellia</taxon>
    </lineage>
</organism>
<dbReference type="Gene3D" id="3.40.50.200">
    <property type="entry name" value="Peptidase S8/S53 domain"/>
    <property type="match status" value="1"/>
</dbReference>
<comment type="similarity">
    <text evidence="1 7">Belongs to the peptidase S8 family.</text>
</comment>
<gene>
    <name evidence="9" type="ordered locus">EBL_c13470</name>
</gene>
<dbReference type="eggNOG" id="COG1404">
    <property type="taxonomic scope" value="Bacteria"/>
</dbReference>
<dbReference type="InterPro" id="IPR006315">
    <property type="entry name" value="OM_autotransptr_brl_dom"/>
</dbReference>
<dbReference type="OrthoDB" id="9780507at2"/>
<feature type="domain" description="Autotransporter" evidence="8">
    <location>
        <begin position="731"/>
        <end position="1007"/>
    </location>
</feature>
<protein>
    <submittedName>
        <fullName evidence="9">Extracellular serine protease</fullName>
    </submittedName>
</protein>
<dbReference type="CDD" id="cd04848">
    <property type="entry name" value="Peptidases_S8_Autotransporter_serine_protease_like"/>
    <property type="match status" value="1"/>
</dbReference>
<dbReference type="InterPro" id="IPR015500">
    <property type="entry name" value="Peptidase_S8_subtilisin-rel"/>
</dbReference>
<dbReference type="Pfam" id="PF03797">
    <property type="entry name" value="Autotransporter"/>
    <property type="match status" value="1"/>
</dbReference>
<sequence>MYRRNKLSGIISQIINRKYILAAGVFPLSLLAISHIASASAPPQASSPEAWRTPEFAMQWGLASIGAEYAYARGYTGRDITIGVLDETIIDHEEFSGKLSKISPEDPYNYGVSPGGWITIGTHGNHVAGIAAARRDGVGMHGVAYEANILAAKYLGNPIVRSEQMIQSAARIINNSWGYPIRIVRDEQGNPIWLPNGTPYYSTVTLRDNINYYAPVIGMLNELSLSPVSKVRTNYSSDISMLRAARENKLIVFAAGNGNNYNIPVGVPSLPYFSPDVFGNFLVVTNLTPRDDLHVSSTSCGFTASYCLSAPGTNIYSTGGRLVSITGGGITANALLNGELAFREGYEYMTGTSMAAPLTSGAAAVLMQRFPYMTSAQIADVLKTTATDLGAPGLDARFGWGKLNLRAAIDGPGMFVTPEDIPEDLYISGTYTDTQFIVNLPGIGAILEPGTPQERVCASHECAWDRWDNNISGHGGLTKTGSGTLVLNGNNTYTGPTLVNQGWLLVNGALTSGVTVEQQGILGGSGQIGALRVGAGGTLAPGNSTGTLTVLRDVQFDPGSLYRVEINRDGQSDAIHTAGAVTLNGGDVSVLLAGQENLLTQDEVHSLAGRTYSILTAANGIHGAFRTVAPDYLFIGTQLNYQPERIGLAVGRNSTAFTSVAETKNQREVARAADQLAAGHPVYESILASTTAAEARQAFSQLTGQIYADVAGALLSNSRYLRDTLNSRLRQATSSHALWVETLGGWDKATGTTNATGYRASTYGVLIGADKPVSDKVTLGVAGGVTRSALNGANRAHGDSNNYHLAAYGALQSGALALRGGLAHTWHRIDAERRVKYGAQADKFTASYQATTRQLFSELGYTLSGASVSAEPFGRFSYTSLTSHGFSERGGAAALQGKKKTNDAVLSTLGLRGSVGWQVGQATVSLRAEAGWQHQYNSPERSSRLAFTPGGAAFTAATVKGAKDSAVASLSGELTLNPQTTLSIGYSGLSGAKQQDNSVHAGIRIRF</sequence>
<dbReference type="PROSITE" id="PS51208">
    <property type="entry name" value="AUTOTRANSPORTER"/>
    <property type="match status" value="1"/>
</dbReference>
<dbReference type="SUPFAM" id="SSF52743">
    <property type="entry name" value="Subtilisin-like"/>
    <property type="match status" value="1"/>
</dbReference>
<evidence type="ECO:0000259" key="8">
    <source>
        <dbReference type="PROSITE" id="PS51208"/>
    </source>
</evidence>
<dbReference type="Proteomes" id="UP000001955">
    <property type="component" value="Chromosome"/>
</dbReference>
<dbReference type="AlphaFoldDB" id="I2B7E5"/>
<dbReference type="InterPro" id="IPR023828">
    <property type="entry name" value="Peptidase_S8_Ser-AS"/>
</dbReference>
<dbReference type="HOGENOM" id="CLU_005887_2_0_6"/>
<evidence type="ECO:0000256" key="6">
    <source>
        <dbReference type="PIRSR" id="PIRSR615500-1"/>
    </source>
</evidence>